<dbReference type="Proteomes" id="UP000242084">
    <property type="component" value="Chromosome 1"/>
</dbReference>
<reference evidence="2 3" key="1">
    <citation type="submission" date="2017-06" db="EMBL/GenBank/DDBJ databases">
        <authorList>
            <consortium name="Pathogen Informatics"/>
        </authorList>
    </citation>
    <scope>NUCLEOTIDE SEQUENCE [LARGE SCALE GENOMIC DNA]</scope>
    <source>
        <strain evidence="2 3">NCTC13839</strain>
    </source>
</reference>
<sequence length="78" mass="8977">MKKIYLPMTLTILTIILFLLINLTSFPTFFFYATLIVSFIGLIVSIMSLIRTKHLLNILFTIVCLMLFMLSVGEFLLV</sequence>
<dbReference type="AlphaFoldDB" id="A0A239ZGL2"/>
<keyword evidence="1" id="KW-0472">Membrane</keyword>
<evidence type="ECO:0000256" key="1">
    <source>
        <dbReference type="SAM" id="Phobius"/>
    </source>
</evidence>
<evidence type="ECO:0000313" key="3">
    <source>
        <dbReference type="Proteomes" id="UP000242084"/>
    </source>
</evidence>
<dbReference type="EMBL" id="LT906462">
    <property type="protein sequence ID" value="SNV69686.1"/>
    <property type="molecule type" value="Genomic_DNA"/>
</dbReference>
<organism evidence="2 3">
    <name type="scientific">Mammaliicoccus stepanovicii</name>
    <dbReference type="NCBI Taxonomy" id="643214"/>
    <lineage>
        <taxon>Bacteria</taxon>
        <taxon>Bacillati</taxon>
        <taxon>Bacillota</taxon>
        <taxon>Bacilli</taxon>
        <taxon>Bacillales</taxon>
        <taxon>Staphylococcaceae</taxon>
        <taxon>Mammaliicoccus</taxon>
    </lineage>
</organism>
<dbReference type="KEGG" id="sste:SAMEA4384403_1480"/>
<accession>A0A239ZGL2</accession>
<keyword evidence="3" id="KW-1185">Reference proteome</keyword>
<keyword evidence="1" id="KW-1133">Transmembrane helix</keyword>
<gene>
    <name evidence="2" type="ORF">SAMEA4384403_01480</name>
</gene>
<feature type="transmembrane region" description="Helical" evidence="1">
    <location>
        <begin position="29"/>
        <end position="50"/>
    </location>
</feature>
<name>A0A239ZGL2_9STAP</name>
<evidence type="ECO:0000313" key="2">
    <source>
        <dbReference type="EMBL" id="SNV69686.1"/>
    </source>
</evidence>
<keyword evidence="1" id="KW-0812">Transmembrane</keyword>
<feature type="transmembrane region" description="Helical" evidence="1">
    <location>
        <begin position="57"/>
        <end position="77"/>
    </location>
</feature>
<proteinExistence type="predicted"/>
<feature type="transmembrane region" description="Helical" evidence="1">
    <location>
        <begin position="5"/>
        <end position="23"/>
    </location>
</feature>
<protein>
    <submittedName>
        <fullName evidence="2">Uncharacterized protein</fullName>
    </submittedName>
</protein>
<dbReference type="RefSeq" id="WP_095088202.1">
    <property type="nucleotide sequence ID" value="NZ_BMDM01000005.1"/>
</dbReference>